<dbReference type="KEGG" id="sfol:H3H32_07495"/>
<name>A0A7G5H0W8_9BACT</name>
<dbReference type="RefSeq" id="WP_182462112.1">
    <property type="nucleotide sequence ID" value="NZ_CP059732.1"/>
</dbReference>
<evidence type="ECO:0000313" key="2">
    <source>
        <dbReference type="EMBL" id="QMW04760.1"/>
    </source>
</evidence>
<dbReference type="InterPro" id="IPR053145">
    <property type="entry name" value="AB_hydrolase_Est10"/>
</dbReference>
<feature type="domain" description="Serine aminopeptidase S33" evidence="1">
    <location>
        <begin position="49"/>
        <end position="147"/>
    </location>
</feature>
<dbReference type="PANTHER" id="PTHR43265:SF1">
    <property type="entry name" value="ESTERASE ESTD"/>
    <property type="match status" value="1"/>
</dbReference>
<dbReference type="Pfam" id="PF12146">
    <property type="entry name" value="Hydrolase_4"/>
    <property type="match status" value="1"/>
</dbReference>
<dbReference type="GO" id="GO:0052689">
    <property type="term" value="F:carboxylic ester hydrolase activity"/>
    <property type="evidence" value="ECO:0007669"/>
    <property type="project" value="TreeGrafter"/>
</dbReference>
<keyword evidence="2" id="KW-0378">Hydrolase</keyword>
<dbReference type="AlphaFoldDB" id="A0A7G5H0W8"/>
<dbReference type="InterPro" id="IPR029058">
    <property type="entry name" value="AB_hydrolase_fold"/>
</dbReference>
<dbReference type="InterPro" id="IPR022742">
    <property type="entry name" value="Hydrolase_4"/>
</dbReference>
<dbReference type="SUPFAM" id="SSF53474">
    <property type="entry name" value="alpha/beta-Hydrolases"/>
    <property type="match status" value="1"/>
</dbReference>
<organism evidence="2 3">
    <name type="scientific">Spirosoma foliorum</name>
    <dbReference type="NCBI Taxonomy" id="2710596"/>
    <lineage>
        <taxon>Bacteria</taxon>
        <taxon>Pseudomonadati</taxon>
        <taxon>Bacteroidota</taxon>
        <taxon>Cytophagia</taxon>
        <taxon>Cytophagales</taxon>
        <taxon>Cytophagaceae</taxon>
        <taxon>Spirosoma</taxon>
    </lineage>
</organism>
<gene>
    <name evidence="2" type="ORF">H3H32_07495</name>
</gene>
<protein>
    <submittedName>
        <fullName evidence="2">Alpha/beta hydrolase</fullName>
    </submittedName>
</protein>
<accession>A0A7G5H0W8</accession>
<keyword evidence="3" id="KW-1185">Reference proteome</keyword>
<sequence>MAQTQQSVSFINDNHLLAGTLTMPPGKGVHPAVLIVLGSGSSNRDGEIEGLKPFQALMAELVKKGFAVLRYGNRSKGSSPGKPIEEFTTTELASDAQAAFRLLKGHKEIDSERIGVIGHSEGATIAAIAASRIPKIRCLLALNGPANILNRCSLLVKQRRSFLKTR</sequence>
<dbReference type="Gene3D" id="3.40.50.1820">
    <property type="entry name" value="alpha/beta hydrolase"/>
    <property type="match status" value="1"/>
</dbReference>
<dbReference type="EMBL" id="CP059732">
    <property type="protein sequence ID" value="QMW04760.1"/>
    <property type="molecule type" value="Genomic_DNA"/>
</dbReference>
<reference evidence="2 3" key="1">
    <citation type="submission" date="2020-07" db="EMBL/GenBank/DDBJ databases">
        <title>Spirosoma foliorum sp. nov., isolated from the leaves on the Nejang mountain Korea, Republic of.</title>
        <authorList>
            <person name="Ho H."/>
            <person name="Lee Y.-J."/>
            <person name="Nurcahyanto D.-A."/>
            <person name="Kim S.-G."/>
        </authorList>
    </citation>
    <scope>NUCLEOTIDE SEQUENCE [LARGE SCALE GENOMIC DNA]</scope>
    <source>
        <strain evidence="2 3">PL0136</strain>
    </source>
</reference>
<proteinExistence type="predicted"/>
<dbReference type="PANTHER" id="PTHR43265">
    <property type="entry name" value="ESTERASE ESTD"/>
    <property type="match status" value="1"/>
</dbReference>
<evidence type="ECO:0000313" key="3">
    <source>
        <dbReference type="Proteomes" id="UP000515369"/>
    </source>
</evidence>
<dbReference type="Proteomes" id="UP000515369">
    <property type="component" value="Chromosome"/>
</dbReference>
<evidence type="ECO:0000259" key="1">
    <source>
        <dbReference type="Pfam" id="PF12146"/>
    </source>
</evidence>